<protein>
    <submittedName>
        <fullName evidence="1">Uncharacterized protein</fullName>
    </submittedName>
</protein>
<name>A0ABP7YYC4_9ACTN</name>
<dbReference type="Gene3D" id="3.60.20.10">
    <property type="entry name" value="Glutamine Phosphoribosylpyrophosphate, subunit 1, domain 1"/>
    <property type="match status" value="1"/>
</dbReference>
<proteinExistence type="predicted"/>
<comment type="caution">
    <text evidence="1">The sequence shown here is derived from an EMBL/GenBank/DDBJ whole genome shotgun (WGS) entry which is preliminary data.</text>
</comment>
<dbReference type="Proteomes" id="UP001500266">
    <property type="component" value="Unassembled WGS sequence"/>
</dbReference>
<gene>
    <name evidence="1" type="ORF">GCM10022416_33620</name>
</gene>
<reference evidence="2" key="1">
    <citation type="journal article" date="2019" name="Int. J. Syst. Evol. Microbiol.">
        <title>The Global Catalogue of Microorganisms (GCM) 10K type strain sequencing project: providing services to taxonomists for standard genome sequencing and annotation.</title>
        <authorList>
            <consortium name="The Broad Institute Genomics Platform"/>
            <consortium name="The Broad Institute Genome Sequencing Center for Infectious Disease"/>
            <person name="Wu L."/>
            <person name="Ma J."/>
        </authorList>
    </citation>
    <scope>NUCLEOTIDE SEQUENCE [LARGE SCALE GENOMIC DNA]</scope>
    <source>
        <strain evidence="2">JCM 17316</strain>
    </source>
</reference>
<organism evidence="1 2">
    <name type="scientific">Actinomadura keratinilytica</name>
    <dbReference type="NCBI Taxonomy" id="547461"/>
    <lineage>
        <taxon>Bacteria</taxon>
        <taxon>Bacillati</taxon>
        <taxon>Actinomycetota</taxon>
        <taxon>Actinomycetes</taxon>
        <taxon>Streptosporangiales</taxon>
        <taxon>Thermomonosporaceae</taxon>
        <taxon>Actinomadura</taxon>
    </lineage>
</organism>
<dbReference type="InterPro" id="IPR029055">
    <property type="entry name" value="Ntn_hydrolases_N"/>
</dbReference>
<keyword evidence="2" id="KW-1185">Reference proteome</keyword>
<dbReference type="EMBL" id="BAABDO010000047">
    <property type="protein sequence ID" value="GAA4143577.1"/>
    <property type="molecule type" value="Genomic_DNA"/>
</dbReference>
<evidence type="ECO:0000313" key="2">
    <source>
        <dbReference type="Proteomes" id="UP001500266"/>
    </source>
</evidence>
<evidence type="ECO:0000313" key="1">
    <source>
        <dbReference type="EMBL" id="GAA4143577.1"/>
    </source>
</evidence>
<sequence>MLRSPAAEDPGAVSDALVILGTLAEERGRGTAGIALFTGRAVTSAAAPAGTRDARGCDLSYDGCRVVTGRAAFSRVWRPELLPLLDVAPLVLGCTGRTAPEPPDGRRDAGPLVVPGAGAGVVGACDGGAPAERVLRLLADLPGGAAAAAETLGAALPGRAALAWVDRARPDRVHLARAARRPLAVAVDTEQNLYWASDPRWLRTVRRHTRVRFATAVMLREGTYLRAGLGGPDGRPHVLGSAGFTPAARGAGEFAATA</sequence>
<accession>A0ABP7YYC4</accession>